<dbReference type="EMBL" id="LIAE01010726">
    <property type="protein sequence ID" value="PAV56075.1"/>
    <property type="molecule type" value="Genomic_DNA"/>
</dbReference>
<evidence type="ECO:0000256" key="1">
    <source>
        <dbReference type="ARBA" id="ARBA00002920"/>
    </source>
</evidence>
<evidence type="ECO:0000256" key="13">
    <source>
        <dbReference type="ARBA" id="ARBA00023136"/>
    </source>
</evidence>
<evidence type="ECO:0000256" key="5">
    <source>
        <dbReference type="ARBA" id="ARBA00018684"/>
    </source>
</evidence>
<keyword evidence="7" id="KW-0597">Phosphoprotein</keyword>
<sequence length="173" mass="20565">MDSPMWMFTKALSHRQKVCRLYKRALREVDNWYGGRDFLEGRFQKVILRARFDANKDVDDPRKAALLVADGCRQLWEKKHWKPARFPLDPGGSSYDRERVARDESLDSENWTFVDKEQYPYYFNRRELRKKELLKHWAKIEAAWDEELDKIQTTLPGNDNQKTGKANNPTVTV</sequence>
<protein>
    <recommendedName>
        <fullName evidence="5">NADH dehydrogenase [ubiquinone] 1 beta subcomplex subunit 9</fullName>
    </recommendedName>
    <alternativeName>
        <fullName evidence="14">Complex I-B22</fullName>
    </alternativeName>
    <alternativeName>
        <fullName evidence="15">NADH-ubiquinone oxidoreductase B22 subunit</fullName>
    </alternativeName>
</protein>
<evidence type="ECO:0000256" key="2">
    <source>
        <dbReference type="ARBA" id="ARBA00004443"/>
    </source>
</evidence>
<comment type="caution">
    <text evidence="18">The sequence shown here is derived from an EMBL/GenBank/DDBJ whole genome shotgun (WGS) entry which is preliminary data.</text>
</comment>
<keyword evidence="8" id="KW-0679">Respiratory chain</keyword>
<dbReference type="CDD" id="cd20263">
    <property type="entry name" value="Complex1_LYR_NDUFB9_LYRM3"/>
    <property type="match status" value="1"/>
</dbReference>
<evidence type="ECO:0000256" key="8">
    <source>
        <dbReference type="ARBA" id="ARBA00022660"/>
    </source>
</evidence>
<dbReference type="OrthoDB" id="13598at2759"/>
<evidence type="ECO:0000256" key="10">
    <source>
        <dbReference type="ARBA" id="ARBA00022982"/>
    </source>
</evidence>
<evidence type="ECO:0000256" key="4">
    <source>
        <dbReference type="ARBA" id="ARBA00011790"/>
    </source>
</evidence>
<evidence type="ECO:0000313" key="19">
    <source>
        <dbReference type="Proteomes" id="UP000218231"/>
    </source>
</evidence>
<dbReference type="AlphaFoldDB" id="A0A2A2J383"/>
<evidence type="ECO:0000256" key="7">
    <source>
        <dbReference type="ARBA" id="ARBA00022553"/>
    </source>
</evidence>
<evidence type="ECO:0000256" key="3">
    <source>
        <dbReference type="ARBA" id="ARBA00009508"/>
    </source>
</evidence>
<dbReference type="Pfam" id="PF05347">
    <property type="entry name" value="Complex1_LYR"/>
    <property type="match status" value="1"/>
</dbReference>
<evidence type="ECO:0000313" key="18">
    <source>
        <dbReference type="EMBL" id="PAV56075.1"/>
    </source>
</evidence>
<keyword evidence="6" id="KW-0813">Transport</keyword>
<evidence type="ECO:0000256" key="11">
    <source>
        <dbReference type="ARBA" id="ARBA00022990"/>
    </source>
</evidence>
<evidence type="ECO:0000256" key="9">
    <source>
        <dbReference type="ARBA" id="ARBA00022792"/>
    </source>
</evidence>
<keyword evidence="9" id="KW-0999">Mitochondrion inner membrane</keyword>
<accession>A0A2A2J383</accession>
<comment type="subunit">
    <text evidence="4">Mammalian complex I is composed of 45 different subunits.</text>
</comment>
<gene>
    <name evidence="18" type="ORF">WR25_01107</name>
</gene>
<reference evidence="18 19" key="1">
    <citation type="journal article" date="2017" name="Curr. Biol.">
        <title>Genome architecture and evolution of a unichromosomal asexual nematode.</title>
        <authorList>
            <person name="Fradin H."/>
            <person name="Zegar C."/>
            <person name="Gutwein M."/>
            <person name="Lucas J."/>
            <person name="Kovtun M."/>
            <person name="Corcoran D."/>
            <person name="Baugh L.R."/>
            <person name="Kiontke K."/>
            <person name="Gunsalus K."/>
            <person name="Fitch D.H."/>
            <person name="Piano F."/>
        </authorList>
    </citation>
    <scope>NUCLEOTIDE SEQUENCE [LARGE SCALE GENOMIC DNA]</scope>
    <source>
        <strain evidence="18">PF1309</strain>
    </source>
</reference>
<dbReference type="InterPro" id="IPR045292">
    <property type="entry name" value="Complex1_LYR_NDUFB9_LYRM3"/>
</dbReference>
<proteinExistence type="inferred from homology"/>
<evidence type="ECO:0000259" key="17">
    <source>
        <dbReference type="Pfam" id="PF05347"/>
    </source>
</evidence>
<name>A0A2A2J383_9BILA</name>
<keyword evidence="19" id="KW-1185">Reference proteome</keyword>
<comment type="subcellular location">
    <subcellularLocation>
        <location evidence="2">Mitochondrion inner membrane</location>
        <topology evidence="2">Peripheral membrane protein</topology>
        <orientation evidence="2">Matrix side</orientation>
    </subcellularLocation>
</comment>
<keyword evidence="12" id="KW-0496">Mitochondrion</keyword>
<evidence type="ECO:0000256" key="15">
    <source>
        <dbReference type="ARBA" id="ARBA00032528"/>
    </source>
</evidence>
<evidence type="ECO:0000256" key="14">
    <source>
        <dbReference type="ARBA" id="ARBA00030192"/>
    </source>
</evidence>
<keyword evidence="10" id="KW-0249">Electron transport</keyword>
<dbReference type="InterPro" id="IPR008011">
    <property type="entry name" value="Complex1_LYR_dom"/>
</dbReference>
<feature type="domain" description="Complex 1 LYR protein" evidence="17">
    <location>
        <begin position="16"/>
        <end position="77"/>
    </location>
</feature>
<comment type="function">
    <text evidence="1">Accessory subunit of the mitochondrial membrane respiratory chain NADH dehydrogenase (Complex I), that is believed to be not involved in catalysis. Complex I functions in the transfer of electrons from NADH to the respiratory chain. The immediate electron acceptor for the enzyme is believed to be ubiquinone.</text>
</comment>
<dbReference type="InterPro" id="IPR033034">
    <property type="entry name" value="NDUFB9"/>
</dbReference>
<comment type="similarity">
    <text evidence="3">Belongs to the complex I LYR family.</text>
</comment>
<dbReference type="STRING" id="2018661.A0A2A2J383"/>
<keyword evidence="13" id="KW-0472">Membrane</keyword>
<keyword evidence="11" id="KW-0007">Acetylation</keyword>
<dbReference type="PANTHER" id="PTHR12868:SF0">
    <property type="entry name" value="NADH DEHYDROGENASE [UBIQUINONE] 1 BETA SUBCOMPLEX SUBUNIT 9"/>
    <property type="match status" value="1"/>
</dbReference>
<dbReference type="GO" id="GO:0006120">
    <property type="term" value="P:mitochondrial electron transport, NADH to ubiquinone"/>
    <property type="evidence" value="ECO:0007669"/>
    <property type="project" value="InterPro"/>
</dbReference>
<feature type="region of interest" description="Disordered" evidence="16">
    <location>
        <begin position="153"/>
        <end position="173"/>
    </location>
</feature>
<dbReference type="GO" id="GO:0005743">
    <property type="term" value="C:mitochondrial inner membrane"/>
    <property type="evidence" value="ECO:0007669"/>
    <property type="project" value="UniProtKB-SubCell"/>
</dbReference>
<evidence type="ECO:0000256" key="12">
    <source>
        <dbReference type="ARBA" id="ARBA00023128"/>
    </source>
</evidence>
<dbReference type="PANTHER" id="PTHR12868">
    <property type="entry name" value="NADH-UBIQUINONE OXIDOREDUCTASE B22 SUBUNIT"/>
    <property type="match status" value="1"/>
</dbReference>
<dbReference type="Proteomes" id="UP000218231">
    <property type="component" value="Unassembled WGS sequence"/>
</dbReference>
<evidence type="ECO:0000256" key="6">
    <source>
        <dbReference type="ARBA" id="ARBA00022448"/>
    </source>
</evidence>
<evidence type="ECO:0000256" key="16">
    <source>
        <dbReference type="SAM" id="MobiDB-lite"/>
    </source>
</evidence>
<organism evidence="18 19">
    <name type="scientific">Diploscapter pachys</name>
    <dbReference type="NCBI Taxonomy" id="2018661"/>
    <lineage>
        <taxon>Eukaryota</taxon>
        <taxon>Metazoa</taxon>
        <taxon>Ecdysozoa</taxon>
        <taxon>Nematoda</taxon>
        <taxon>Chromadorea</taxon>
        <taxon>Rhabditida</taxon>
        <taxon>Rhabditina</taxon>
        <taxon>Rhabditomorpha</taxon>
        <taxon>Rhabditoidea</taxon>
        <taxon>Rhabditidae</taxon>
        <taxon>Diploscapter</taxon>
    </lineage>
</organism>